<gene>
    <name evidence="2" type="ORF">DF185_00025</name>
</gene>
<feature type="region of interest" description="Disordered" evidence="1">
    <location>
        <begin position="344"/>
        <end position="370"/>
    </location>
</feature>
<organism evidence="2 3">
    <name type="scientific">Marinifilum breve</name>
    <dbReference type="NCBI Taxonomy" id="2184082"/>
    <lineage>
        <taxon>Bacteria</taxon>
        <taxon>Pseudomonadati</taxon>
        <taxon>Bacteroidota</taxon>
        <taxon>Bacteroidia</taxon>
        <taxon>Marinilabiliales</taxon>
        <taxon>Marinifilaceae</taxon>
    </lineage>
</organism>
<sequence length="391" mass="43268">MKEIIFLMLLITLSFYLKGQGYKTTSGNTDYHHFVRTGGGAAVYINQVSLGNFPILRLSSGTAEANQLVKFSVENNGRVGIGTTNITEKLNMYIDGTSQVATLYGNKNTGLGTSNGFLVGIEAAGNGIVWNRENNFIRFGTNAQERMRITSDGKLGLGTASPVDKLTVVDGNPVLSLRGAAVNQFEGGRIRFCEYSNSQAQGAFIHYDASKNIFNLGVHDIGGENEIVNDNNAISIIRSTGNVGIGTQSPGSDRLAVNGTIRAKEIKVESSNWADFVFEDDYQLRNIEDLEQFISQNGHLPDIPNEKEVEKNGISLGEMNAKLLQKIEELTLYTIRLNKENQELKKSQEESNDRIQGQEKKMRNQEQKLNSFKALEERLKTLENKFNNQTP</sequence>
<accession>A0A2V4A1L0</accession>
<reference evidence="2 3" key="1">
    <citation type="submission" date="2018-05" db="EMBL/GenBank/DDBJ databases">
        <title>Marinifilum breve JC075T sp. nov., a marine bacterium isolated from Yongle Blue Hole in the South China Sea.</title>
        <authorList>
            <person name="Fu T."/>
        </authorList>
    </citation>
    <scope>NUCLEOTIDE SEQUENCE [LARGE SCALE GENOMIC DNA]</scope>
    <source>
        <strain evidence="2 3">JC075</strain>
    </source>
</reference>
<keyword evidence="3" id="KW-1185">Reference proteome</keyword>
<proteinExistence type="predicted"/>
<feature type="compositionally biased region" description="Basic and acidic residues" evidence="1">
    <location>
        <begin position="344"/>
        <end position="366"/>
    </location>
</feature>
<protein>
    <recommendedName>
        <fullName evidence="4">Peptidase S74 domain-containing protein</fullName>
    </recommendedName>
</protein>
<evidence type="ECO:0000256" key="1">
    <source>
        <dbReference type="SAM" id="MobiDB-lite"/>
    </source>
</evidence>
<dbReference type="EMBL" id="QFLI01000001">
    <property type="protein sequence ID" value="PXY02516.1"/>
    <property type="molecule type" value="Genomic_DNA"/>
</dbReference>
<name>A0A2V4A1L0_9BACT</name>
<dbReference type="AlphaFoldDB" id="A0A2V4A1L0"/>
<evidence type="ECO:0000313" key="3">
    <source>
        <dbReference type="Proteomes" id="UP000248079"/>
    </source>
</evidence>
<evidence type="ECO:0000313" key="2">
    <source>
        <dbReference type="EMBL" id="PXY02516.1"/>
    </source>
</evidence>
<dbReference type="RefSeq" id="WP_110358677.1">
    <property type="nucleotide sequence ID" value="NZ_QFLI01000001.1"/>
</dbReference>
<comment type="caution">
    <text evidence="2">The sequence shown here is derived from an EMBL/GenBank/DDBJ whole genome shotgun (WGS) entry which is preliminary data.</text>
</comment>
<dbReference type="Proteomes" id="UP000248079">
    <property type="component" value="Unassembled WGS sequence"/>
</dbReference>
<dbReference type="OrthoDB" id="769954at2"/>
<evidence type="ECO:0008006" key="4">
    <source>
        <dbReference type="Google" id="ProtNLM"/>
    </source>
</evidence>